<organism evidence="16 17">
    <name type="scientific">Brenthis ino</name>
    <name type="common">lesser marbled fritillary</name>
    <dbReference type="NCBI Taxonomy" id="405034"/>
    <lineage>
        <taxon>Eukaryota</taxon>
        <taxon>Metazoa</taxon>
        <taxon>Ecdysozoa</taxon>
        <taxon>Arthropoda</taxon>
        <taxon>Hexapoda</taxon>
        <taxon>Insecta</taxon>
        <taxon>Pterygota</taxon>
        <taxon>Neoptera</taxon>
        <taxon>Endopterygota</taxon>
        <taxon>Lepidoptera</taxon>
        <taxon>Glossata</taxon>
        <taxon>Ditrysia</taxon>
        <taxon>Papilionoidea</taxon>
        <taxon>Nymphalidae</taxon>
        <taxon>Heliconiinae</taxon>
        <taxon>Argynnini</taxon>
        <taxon>Brenthis</taxon>
    </lineage>
</organism>
<dbReference type="GO" id="GO:0004016">
    <property type="term" value="F:adenylate cyclase activity"/>
    <property type="evidence" value="ECO:0007669"/>
    <property type="project" value="TreeGrafter"/>
</dbReference>
<evidence type="ECO:0000256" key="2">
    <source>
        <dbReference type="ARBA" id="ARBA00012202"/>
    </source>
</evidence>
<comment type="similarity">
    <text evidence="13">Belongs to the adenylyl cyclase class-4/guanylyl cyclase family.</text>
</comment>
<dbReference type="GO" id="GO:0005886">
    <property type="term" value="C:plasma membrane"/>
    <property type="evidence" value="ECO:0007669"/>
    <property type="project" value="TreeGrafter"/>
</dbReference>
<keyword evidence="8 14" id="KW-0472">Membrane</keyword>
<evidence type="ECO:0000256" key="1">
    <source>
        <dbReference type="ARBA" id="ARBA00004479"/>
    </source>
</evidence>
<feature type="domain" description="Guanylate cyclase" evidence="15">
    <location>
        <begin position="414"/>
        <end position="544"/>
    </location>
</feature>
<dbReference type="SMART" id="SM00044">
    <property type="entry name" value="CYCc"/>
    <property type="match status" value="1"/>
</dbReference>
<keyword evidence="4" id="KW-0732">Signal</keyword>
<gene>
    <name evidence="16" type="ORF">BINO364_LOCUS2254</name>
</gene>
<dbReference type="GO" id="GO:0001653">
    <property type="term" value="F:peptide receptor activity"/>
    <property type="evidence" value="ECO:0007669"/>
    <property type="project" value="TreeGrafter"/>
</dbReference>
<sequence>MTSHALKVDNWSHCTTPSDRNPPPMVSVKVGCFHIDPASVRGRRMFLLQMVVLCFVPHAALIVQNCSIMAQLSQTFDSSLFLNSEVNTTLSLGEMVLAVQEERFFVTRYLFSNSQAADIPNRTTLQGVFLLTDRWLEDAPQSLVPDTLKFTLYHLREDVMSIMNLQKKDSLKRISIYQQINAILLVYMMKSVKSTKSPLWRQLSACYELVHTIDELSISLTQVTYSLLSGDVEAILDVKRNLVLVIEYLRSAIQYLEVDRVNVKILEEVYAFYTTSSFFSINDTSKEGKWRVVTSKYMDDTYSLLFQLREEQVNLWVTVRESAAAEIWAARRTLVLGISVLGVVICAAPILVLLLRHTFRTLQAFTESIEHSTQQVMIEKQKSDLLLSRMLPIPVLRRLRAQRTVPAEAFDAVTIYFSDIVGFTNIAATSTPMEIINMLNMLYRMFDDKIMQYNVYKVETIGDAYMVVSGLPQRNGNRHASEIADMSLSLMRSLEGARIPHRPDDLLRIRAGVNTGPCVAGVVGATMPRYCLFGDTINTASRMESTGEPMKIHISQTTKTALEEIGNYIMESRGVVDVQGKGPMETFWLVGKVGEMVIESPPCLRLEDYDQNVLELLIK</sequence>
<keyword evidence="12" id="KW-0141">cGMP biosynthesis</keyword>
<evidence type="ECO:0000313" key="17">
    <source>
        <dbReference type="Proteomes" id="UP000838878"/>
    </source>
</evidence>
<proteinExistence type="inferred from homology"/>
<dbReference type="GO" id="GO:0005525">
    <property type="term" value="F:GTP binding"/>
    <property type="evidence" value="ECO:0007669"/>
    <property type="project" value="UniProtKB-KW"/>
</dbReference>
<dbReference type="EMBL" id="OV170230">
    <property type="protein sequence ID" value="CAH0715315.1"/>
    <property type="molecule type" value="Genomic_DNA"/>
</dbReference>
<dbReference type="SUPFAM" id="SSF55073">
    <property type="entry name" value="Nucleotide cyclase"/>
    <property type="match status" value="1"/>
</dbReference>
<dbReference type="PANTHER" id="PTHR11920:SF501">
    <property type="entry name" value="GUANYLATE CYCLASE 32E"/>
    <property type="match status" value="1"/>
</dbReference>
<dbReference type="InterPro" id="IPR029787">
    <property type="entry name" value="Nucleotide_cyclase"/>
</dbReference>
<evidence type="ECO:0000256" key="3">
    <source>
        <dbReference type="ARBA" id="ARBA00022692"/>
    </source>
</evidence>
<evidence type="ECO:0000313" key="16">
    <source>
        <dbReference type="EMBL" id="CAH0715315.1"/>
    </source>
</evidence>
<keyword evidence="10" id="KW-0325">Glycoprotein</keyword>
<keyword evidence="7" id="KW-0342">GTP-binding</keyword>
<dbReference type="PANTHER" id="PTHR11920">
    <property type="entry name" value="GUANYLYL CYCLASE"/>
    <property type="match status" value="1"/>
</dbReference>
<feature type="transmembrane region" description="Helical" evidence="14">
    <location>
        <begin position="45"/>
        <end position="63"/>
    </location>
</feature>
<evidence type="ECO:0000256" key="5">
    <source>
        <dbReference type="ARBA" id="ARBA00022741"/>
    </source>
</evidence>
<dbReference type="Gene3D" id="3.30.70.1230">
    <property type="entry name" value="Nucleotide cyclase"/>
    <property type="match status" value="1"/>
</dbReference>
<dbReference type="Pfam" id="PF00211">
    <property type="entry name" value="Guanylate_cyc"/>
    <property type="match status" value="1"/>
</dbReference>
<evidence type="ECO:0000256" key="6">
    <source>
        <dbReference type="ARBA" id="ARBA00022989"/>
    </source>
</evidence>
<evidence type="ECO:0000256" key="10">
    <source>
        <dbReference type="ARBA" id="ARBA00023180"/>
    </source>
</evidence>
<name>A0A8J9V9L4_9NEOP</name>
<dbReference type="OrthoDB" id="1890790at2759"/>
<dbReference type="AlphaFoldDB" id="A0A8J9V9L4"/>
<keyword evidence="5" id="KW-0547">Nucleotide-binding</keyword>
<comment type="subcellular location">
    <subcellularLocation>
        <location evidence="1">Membrane</location>
        <topology evidence="1">Single-pass type I membrane protein</topology>
    </subcellularLocation>
</comment>
<keyword evidence="6 14" id="KW-1133">Transmembrane helix</keyword>
<evidence type="ECO:0000256" key="13">
    <source>
        <dbReference type="RuleBase" id="RU000405"/>
    </source>
</evidence>
<protein>
    <recommendedName>
        <fullName evidence="2">guanylate cyclase</fullName>
        <ecNumber evidence="2">4.6.1.2</ecNumber>
    </recommendedName>
</protein>
<dbReference type="GO" id="GO:0004383">
    <property type="term" value="F:guanylate cyclase activity"/>
    <property type="evidence" value="ECO:0007669"/>
    <property type="project" value="UniProtKB-EC"/>
</dbReference>
<keyword evidence="11 13" id="KW-0456">Lyase</keyword>
<evidence type="ECO:0000256" key="14">
    <source>
        <dbReference type="SAM" id="Phobius"/>
    </source>
</evidence>
<feature type="non-terminal residue" evidence="16">
    <location>
        <position position="619"/>
    </location>
</feature>
<dbReference type="CDD" id="cd07302">
    <property type="entry name" value="CHD"/>
    <property type="match status" value="1"/>
</dbReference>
<dbReference type="FunFam" id="3.30.70.1230:FF:000004">
    <property type="entry name" value="Guanylate cyclase"/>
    <property type="match status" value="1"/>
</dbReference>
<keyword evidence="9" id="KW-0675">Receptor</keyword>
<evidence type="ECO:0000259" key="15">
    <source>
        <dbReference type="PROSITE" id="PS50125"/>
    </source>
</evidence>
<evidence type="ECO:0000256" key="4">
    <source>
        <dbReference type="ARBA" id="ARBA00022729"/>
    </source>
</evidence>
<evidence type="ECO:0000256" key="9">
    <source>
        <dbReference type="ARBA" id="ARBA00023170"/>
    </source>
</evidence>
<dbReference type="PROSITE" id="PS00452">
    <property type="entry name" value="GUANYLATE_CYCLASE_1"/>
    <property type="match status" value="1"/>
</dbReference>
<reference evidence="16" key="1">
    <citation type="submission" date="2021-12" db="EMBL/GenBank/DDBJ databases">
        <authorList>
            <person name="Martin H S."/>
        </authorList>
    </citation>
    <scope>NUCLEOTIDE SEQUENCE</scope>
</reference>
<dbReference type="PROSITE" id="PS50125">
    <property type="entry name" value="GUANYLATE_CYCLASE_2"/>
    <property type="match status" value="1"/>
</dbReference>
<dbReference type="EC" id="4.6.1.2" evidence="2"/>
<dbReference type="Proteomes" id="UP000838878">
    <property type="component" value="Chromosome 10"/>
</dbReference>
<keyword evidence="17" id="KW-1185">Reference proteome</keyword>
<evidence type="ECO:0000256" key="8">
    <source>
        <dbReference type="ARBA" id="ARBA00023136"/>
    </source>
</evidence>
<dbReference type="GO" id="GO:0035556">
    <property type="term" value="P:intracellular signal transduction"/>
    <property type="evidence" value="ECO:0007669"/>
    <property type="project" value="InterPro"/>
</dbReference>
<evidence type="ECO:0000256" key="7">
    <source>
        <dbReference type="ARBA" id="ARBA00023134"/>
    </source>
</evidence>
<dbReference type="GO" id="GO:0007168">
    <property type="term" value="P:receptor guanylyl cyclase signaling pathway"/>
    <property type="evidence" value="ECO:0007669"/>
    <property type="project" value="TreeGrafter"/>
</dbReference>
<evidence type="ECO:0000256" key="12">
    <source>
        <dbReference type="ARBA" id="ARBA00023293"/>
    </source>
</evidence>
<feature type="transmembrane region" description="Helical" evidence="14">
    <location>
        <begin position="334"/>
        <end position="355"/>
    </location>
</feature>
<dbReference type="InterPro" id="IPR018297">
    <property type="entry name" value="A/G_cyclase_CS"/>
</dbReference>
<dbReference type="InterPro" id="IPR050401">
    <property type="entry name" value="Cyclic_nucleotide_synthase"/>
</dbReference>
<accession>A0A8J9V9L4</accession>
<keyword evidence="3 14" id="KW-0812">Transmembrane</keyword>
<dbReference type="Gene3D" id="6.10.250.780">
    <property type="match status" value="1"/>
</dbReference>
<dbReference type="InterPro" id="IPR001054">
    <property type="entry name" value="A/G_cyclase"/>
</dbReference>
<evidence type="ECO:0000256" key="11">
    <source>
        <dbReference type="ARBA" id="ARBA00023239"/>
    </source>
</evidence>